<dbReference type="EMBL" id="CP039349">
    <property type="protein sequence ID" value="QCD94751.1"/>
    <property type="molecule type" value="Genomic_DNA"/>
</dbReference>
<proteinExistence type="predicted"/>
<feature type="region of interest" description="Disordered" evidence="1">
    <location>
        <begin position="17"/>
        <end position="50"/>
    </location>
</feature>
<dbReference type="Proteomes" id="UP000501690">
    <property type="component" value="Linkage Group LG5"/>
</dbReference>
<name>A0A4D6M2G7_VIGUN</name>
<reference evidence="2 3" key="1">
    <citation type="submission" date="2019-04" db="EMBL/GenBank/DDBJ databases">
        <title>An improved genome assembly and genetic linkage map for asparagus bean, Vigna unguiculata ssp. sesquipedialis.</title>
        <authorList>
            <person name="Xia Q."/>
            <person name="Zhang R."/>
            <person name="Dong Y."/>
        </authorList>
    </citation>
    <scope>NUCLEOTIDE SEQUENCE [LARGE SCALE GENOMIC DNA]</scope>
    <source>
        <tissue evidence="2">Leaf</tissue>
    </source>
</reference>
<organism evidence="2 3">
    <name type="scientific">Vigna unguiculata</name>
    <name type="common">Cowpea</name>
    <dbReference type="NCBI Taxonomy" id="3917"/>
    <lineage>
        <taxon>Eukaryota</taxon>
        <taxon>Viridiplantae</taxon>
        <taxon>Streptophyta</taxon>
        <taxon>Embryophyta</taxon>
        <taxon>Tracheophyta</taxon>
        <taxon>Spermatophyta</taxon>
        <taxon>Magnoliopsida</taxon>
        <taxon>eudicotyledons</taxon>
        <taxon>Gunneridae</taxon>
        <taxon>Pentapetalae</taxon>
        <taxon>rosids</taxon>
        <taxon>fabids</taxon>
        <taxon>Fabales</taxon>
        <taxon>Fabaceae</taxon>
        <taxon>Papilionoideae</taxon>
        <taxon>50 kb inversion clade</taxon>
        <taxon>NPAAA clade</taxon>
        <taxon>indigoferoid/millettioid clade</taxon>
        <taxon>Phaseoleae</taxon>
        <taxon>Vigna</taxon>
    </lineage>
</organism>
<accession>A0A4D6M2G7</accession>
<dbReference type="AlphaFoldDB" id="A0A4D6M2G7"/>
<protein>
    <submittedName>
        <fullName evidence="2">Uncharacterized protein</fullName>
    </submittedName>
</protein>
<gene>
    <name evidence="2" type="ORF">DEO72_LG5g2837</name>
</gene>
<evidence type="ECO:0000256" key="1">
    <source>
        <dbReference type="SAM" id="MobiDB-lite"/>
    </source>
</evidence>
<keyword evidence="3" id="KW-1185">Reference proteome</keyword>
<evidence type="ECO:0000313" key="3">
    <source>
        <dbReference type="Proteomes" id="UP000501690"/>
    </source>
</evidence>
<sequence>MRECMYWQVRNLLISPEREAGNPRSGENSRDSPLNFISNGEKGSPERKRLGEDLQLRREFVTRAAVLVDDTPCLC</sequence>
<evidence type="ECO:0000313" key="2">
    <source>
        <dbReference type="EMBL" id="QCD94751.1"/>
    </source>
</evidence>